<dbReference type="AlphaFoldDB" id="A0A1H9CXB4"/>
<dbReference type="STRING" id="1299341.SAMN05444005_105142"/>
<dbReference type="NCBIfam" id="TIGR02117">
    <property type="entry name" value="chp_urease_rgn"/>
    <property type="match status" value="1"/>
</dbReference>
<evidence type="ECO:0008006" key="4">
    <source>
        <dbReference type="Google" id="ProtNLM"/>
    </source>
</evidence>
<name>A0A1H9CXB4_9FLAO</name>
<organism evidence="2 3">
    <name type="scientific">Flavobacterium urocaniciphilum</name>
    <dbReference type="NCBI Taxonomy" id="1299341"/>
    <lineage>
        <taxon>Bacteria</taxon>
        <taxon>Pseudomonadati</taxon>
        <taxon>Bacteroidota</taxon>
        <taxon>Flavobacteriia</taxon>
        <taxon>Flavobacteriales</taxon>
        <taxon>Flavobacteriaceae</taxon>
        <taxon>Flavobacterium</taxon>
    </lineage>
</organism>
<accession>A0A1H9CXB4</accession>
<evidence type="ECO:0000313" key="3">
    <source>
        <dbReference type="Proteomes" id="UP000198648"/>
    </source>
</evidence>
<keyword evidence="1" id="KW-0472">Membrane</keyword>
<proteinExistence type="predicted"/>
<dbReference type="Pfam" id="PF09601">
    <property type="entry name" value="DUF2459"/>
    <property type="match status" value="1"/>
</dbReference>
<reference evidence="2 3" key="1">
    <citation type="submission" date="2016-10" db="EMBL/GenBank/DDBJ databases">
        <authorList>
            <person name="de Groot N.N."/>
        </authorList>
    </citation>
    <scope>NUCLEOTIDE SEQUENCE [LARGE SCALE GENOMIC DNA]</scope>
    <source>
        <strain evidence="2 3">DSM 27078</strain>
    </source>
</reference>
<evidence type="ECO:0000256" key="1">
    <source>
        <dbReference type="SAM" id="Phobius"/>
    </source>
</evidence>
<keyword evidence="3" id="KW-1185">Reference proteome</keyword>
<feature type="transmembrane region" description="Helical" evidence="1">
    <location>
        <begin position="12"/>
        <end position="31"/>
    </location>
</feature>
<sequence length="225" mass="25388">MRIVIKTLKYIGFFLIALLSYGLLVTLLSYIPVNTNQFATDEPKVDIFILSNGVHTDIVVPVKNEFCDWTKDVKFEHTIAKDSTVKYLAMGWGDRGFYLETPTWADLKVSTALKAASGLSTSALHTTFYKSMKEDNYCKKIRISTLEYENLVAFIKESFEVNSGEIIKIDTDAVYGKNDIFYEAKGSYSMFYTCNSWANQALKAAGQKAALHTLTDTGIFRHYAN</sequence>
<evidence type="ECO:0000313" key="2">
    <source>
        <dbReference type="EMBL" id="SEQ05896.1"/>
    </source>
</evidence>
<protein>
    <recommendedName>
        <fullName evidence="4">TIGR02117 family protein</fullName>
    </recommendedName>
</protein>
<dbReference type="OrthoDB" id="211174at2"/>
<dbReference type="RefSeq" id="WP_091468572.1">
    <property type="nucleotide sequence ID" value="NZ_FOEI01000005.1"/>
</dbReference>
<gene>
    <name evidence="2" type="ORF">SAMN05444005_105142</name>
</gene>
<dbReference type="Proteomes" id="UP000198648">
    <property type="component" value="Unassembled WGS sequence"/>
</dbReference>
<dbReference type="EMBL" id="FOEI01000005">
    <property type="protein sequence ID" value="SEQ05896.1"/>
    <property type="molecule type" value="Genomic_DNA"/>
</dbReference>
<keyword evidence="1" id="KW-1133">Transmembrane helix</keyword>
<dbReference type="InterPro" id="IPR011727">
    <property type="entry name" value="CHP02117"/>
</dbReference>
<keyword evidence="1" id="KW-0812">Transmembrane</keyword>